<accession>A0A1G2HX08</accession>
<name>A0A1G2HX08_9BACT</name>
<evidence type="ECO:0000313" key="2">
    <source>
        <dbReference type="Proteomes" id="UP000179183"/>
    </source>
</evidence>
<sequence>MSERTYYDLKSFGGKEAMQSGELEKLYEEYRLILDLYHQLTQKMKAFQRRYPILGDQELIDKITEIDQERHLKHLRLLEIGKKLDKGKSDVLVDIVREGRTLEDYGLPEFSILTGEDVIMVNDDRKSFEFNLDPKEPLPSNKRIIIDQEVKRLISKRKFILVFAIYHIGNKSDNETKLDSSDYYETILNRAKDLAGELSELKAEFVNICDTDYHDAKVRIIGVRFKNEDFRKVFATILNNKERFRLTREEIEYLGLKI</sequence>
<gene>
    <name evidence="1" type="ORF">A3D34_02390</name>
</gene>
<reference evidence="1 2" key="1">
    <citation type="journal article" date="2016" name="Nat. Commun.">
        <title>Thousands of microbial genomes shed light on interconnected biogeochemical processes in an aquifer system.</title>
        <authorList>
            <person name="Anantharaman K."/>
            <person name="Brown C.T."/>
            <person name="Hug L.A."/>
            <person name="Sharon I."/>
            <person name="Castelle C.J."/>
            <person name="Probst A.J."/>
            <person name="Thomas B.C."/>
            <person name="Singh A."/>
            <person name="Wilkins M.J."/>
            <person name="Karaoz U."/>
            <person name="Brodie E.L."/>
            <person name="Williams K.H."/>
            <person name="Hubbard S.S."/>
            <person name="Banfield J.F."/>
        </authorList>
    </citation>
    <scope>NUCLEOTIDE SEQUENCE [LARGE SCALE GENOMIC DNA]</scope>
</reference>
<evidence type="ECO:0000313" key="1">
    <source>
        <dbReference type="EMBL" id="OGZ67042.1"/>
    </source>
</evidence>
<dbReference type="EMBL" id="MHOQ01000014">
    <property type="protein sequence ID" value="OGZ67042.1"/>
    <property type="molecule type" value="Genomic_DNA"/>
</dbReference>
<comment type="caution">
    <text evidence="1">The sequence shown here is derived from an EMBL/GenBank/DDBJ whole genome shotgun (WGS) entry which is preliminary data.</text>
</comment>
<organism evidence="1 2">
    <name type="scientific">Candidatus Staskawiczbacteria bacterium RIFCSPHIGHO2_02_FULL_33_16</name>
    <dbReference type="NCBI Taxonomy" id="1802204"/>
    <lineage>
        <taxon>Bacteria</taxon>
        <taxon>Candidatus Staskawicziibacteriota</taxon>
    </lineage>
</organism>
<dbReference type="Proteomes" id="UP000179183">
    <property type="component" value="Unassembled WGS sequence"/>
</dbReference>
<protein>
    <submittedName>
        <fullName evidence="1">Uncharacterized protein</fullName>
    </submittedName>
</protein>
<dbReference type="AlphaFoldDB" id="A0A1G2HX08"/>
<proteinExistence type="predicted"/>